<evidence type="ECO:0000313" key="2">
    <source>
        <dbReference type="EMBL" id="MBY8337552.1"/>
    </source>
</evidence>
<feature type="transmembrane region" description="Helical" evidence="1">
    <location>
        <begin position="6"/>
        <end position="29"/>
    </location>
</feature>
<dbReference type="Proteomes" id="UP000759298">
    <property type="component" value="Unassembled WGS sequence"/>
</dbReference>
<evidence type="ECO:0000313" key="3">
    <source>
        <dbReference type="Proteomes" id="UP000759298"/>
    </source>
</evidence>
<keyword evidence="1" id="KW-1133">Transmembrane helix</keyword>
<feature type="transmembrane region" description="Helical" evidence="1">
    <location>
        <begin position="111"/>
        <end position="133"/>
    </location>
</feature>
<feature type="transmembrane region" description="Helical" evidence="1">
    <location>
        <begin position="50"/>
        <end position="69"/>
    </location>
</feature>
<reference evidence="2 3" key="1">
    <citation type="submission" date="2021-07" db="EMBL/GenBank/DDBJ databases">
        <title>Alteriqipengyuania abyssalis NZ-12B nov, sp.nov isolated from deep sea sponge in pacific ocean.</title>
        <authorList>
            <person name="Tareen S."/>
            <person name="Wink J."/>
        </authorList>
    </citation>
    <scope>NUCLEOTIDE SEQUENCE [LARGE SCALE GENOMIC DNA]</scope>
    <source>
        <strain evidence="2 3">NZ-12B</strain>
    </source>
</reference>
<accession>A0ABS7PI77</accession>
<evidence type="ECO:0000256" key="1">
    <source>
        <dbReference type="SAM" id="Phobius"/>
    </source>
</evidence>
<dbReference type="EMBL" id="JAHWXP010000003">
    <property type="protein sequence ID" value="MBY8337552.1"/>
    <property type="molecule type" value="Genomic_DNA"/>
</dbReference>
<keyword evidence="1" id="KW-0812">Transmembrane</keyword>
<protein>
    <submittedName>
        <fullName evidence="2">DUF1761 domain-containing protein</fullName>
    </submittedName>
</protein>
<dbReference type="Pfam" id="PF08570">
    <property type="entry name" value="DUF1761"/>
    <property type="match status" value="1"/>
</dbReference>
<organism evidence="2 3">
    <name type="scientific">Alteriqipengyuania abyssalis</name>
    <dbReference type="NCBI Taxonomy" id="2860200"/>
    <lineage>
        <taxon>Bacteria</taxon>
        <taxon>Pseudomonadati</taxon>
        <taxon>Pseudomonadota</taxon>
        <taxon>Alphaproteobacteria</taxon>
        <taxon>Sphingomonadales</taxon>
        <taxon>Erythrobacteraceae</taxon>
        <taxon>Alteriqipengyuania</taxon>
    </lineage>
</organism>
<comment type="caution">
    <text evidence="2">The sequence shown here is derived from an EMBL/GenBank/DDBJ whole genome shotgun (WGS) entry which is preliminary data.</text>
</comment>
<keyword evidence="1" id="KW-0472">Membrane</keyword>
<proteinExistence type="predicted"/>
<dbReference type="InterPro" id="IPR013879">
    <property type="entry name" value="DUF1761"/>
</dbReference>
<gene>
    <name evidence="2" type="ORF">KYN89_10865</name>
</gene>
<name>A0ABS7PI77_9SPHN</name>
<sequence length="134" mass="14718">MGQMDLLTIVLGAAAFFFVGMVWYGVLFGKIWKRAIGRGEDEGFSGDRPLWLVFGLTFAFALLISLTLAHQFAMSSPSVRAMMMISVGYGLMLMVPAVGIRYLYLNAPWRVFAIDAGFFVTAMAAMGAVFVVLR</sequence>
<keyword evidence="3" id="KW-1185">Reference proteome</keyword>
<feature type="transmembrane region" description="Helical" evidence="1">
    <location>
        <begin position="81"/>
        <end position="104"/>
    </location>
</feature>
<dbReference type="RefSeq" id="WP_222825093.1">
    <property type="nucleotide sequence ID" value="NZ_JAHWXP010000003.1"/>
</dbReference>